<evidence type="ECO:0000256" key="2">
    <source>
        <dbReference type="ARBA" id="ARBA00008987"/>
    </source>
</evidence>
<evidence type="ECO:0000313" key="13">
    <source>
        <dbReference type="EMBL" id="KAL1190067.1"/>
    </source>
</evidence>
<keyword evidence="3" id="KW-0813">Transport</keyword>
<sequence>MATVANFLAKPIATVISRPSSAVASTSSFVFFDHKPNSLLRRKTLPRRLFSAVKVKAGAASPGKVGSPAAKDEKVLKIHSGEEFDEALKNAKSKLVVAEFATSKSDQSNKIYPFMVELSRTCNDVVFLLVMGDESDKTRELCRREKIEKVPHFSFYKSMEKIHEEEGIEPDQLMGDVLYYGDNHSAVVQLHGRVDVEKLIDENRTGGKLIVLDVGLKHCGPCVKVYPTVLKLSRSMSETVVFARMNGDENDSCMEFLKDMNVIEVPTFLFIRDGEIRGRYVGSGKGELIGEILRYSGVRVTY</sequence>
<comment type="caution">
    <text evidence="13">The sequence shown here is derived from an EMBL/GenBank/DDBJ whole genome shotgun (WGS) entry which is preliminary data.</text>
</comment>
<keyword evidence="9" id="KW-0676">Redox-active center</keyword>
<evidence type="ECO:0000256" key="8">
    <source>
        <dbReference type="ARBA" id="ARBA00023157"/>
    </source>
</evidence>
<accession>A0ABD0Z5S5</accession>
<dbReference type="FunFam" id="3.40.30.10:FF:000281">
    <property type="entry name" value="Thioredoxin-like protein CDSP32, chloroplastic"/>
    <property type="match status" value="1"/>
</dbReference>
<evidence type="ECO:0000256" key="6">
    <source>
        <dbReference type="ARBA" id="ARBA00022946"/>
    </source>
</evidence>
<evidence type="ECO:0000256" key="11">
    <source>
        <dbReference type="ARBA" id="ARBA00083729"/>
    </source>
</evidence>
<reference evidence="13 14" key="1">
    <citation type="submission" date="2024-04" db="EMBL/GenBank/DDBJ databases">
        <title>Genome assembly C_amara_ONT_v2.</title>
        <authorList>
            <person name="Yant L."/>
            <person name="Moore C."/>
            <person name="Slenker M."/>
        </authorList>
    </citation>
    <scope>NUCLEOTIDE SEQUENCE [LARGE SCALE GENOMIC DNA]</scope>
    <source>
        <tissue evidence="13">Leaf</tissue>
    </source>
</reference>
<dbReference type="SUPFAM" id="SSF52833">
    <property type="entry name" value="Thioredoxin-like"/>
    <property type="match status" value="2"/>
</dbReference>
<evidence type="ECO:0000256" key="9">
    <source>
        <dbReference type="ARBA" id="ARBA00023284"/>
    </source>
</evidence>
<dbReference type="Pfam" id="PF00085">
    <property type="entry name" value="Thioredoxin"/>
    <property type="match status" value="2"/>
</dbReference>
<dbReference type="EMBL" id="JBANAX010000882">
    <property type="protein sequence ID" value="KAL1190067.1"/>
    <property type="molecule type" value="Genomic_DNA"/>
</dbReference>
<dbReference type="AlphaFoldDB" id="A0ABD0Z5S5"/>
<feature type="domain" description="Thioredoxin" evidence="12">
    <location>
        <begin position="77"/>
        <end position="173"/>
    </location>
</feature>
<evidence type="ECO:0000259" key="12">
    <source>
        <dbReference type="Pfam" id="PF00085"/>
    </source>
</evidence>
<dbReference type="FunFam" id="3.40.30.10:FF:000333">
    <property type="entry name" value="Thioredoxin-like protein CDSP32, chloroplastic"/>
    <property type="match status" value="1"/>
</dbReference>
<dbReference type="InterPro" id="IPR044192">
    <property type="entry name" value="CDSP32"/>
</dbReference>
<evidence type="ECO:0000256" key="5">
    <source>
        <dbReference type="ARBA" id="ARBA00022640"/>
    </source>
</evidence>
<evidence type="ECO:0000256" key="7">
    <source>
        <dbReference type="ARBA" id="ARBA00022982"/>
    </source>
</evidence>
<organism evidence="13 14">
    <name type="scientific">Cardamine amara subsp. amara</name>
    <dbReference type="NCBI Taxonomy" id="228776"/>
    <lineage>
        <taxon>Eukaryota</taxon>
        <taxon>Viridiplantae</taxon>
        <taxon>Streptophyta</taxon>
        <taxon>Embryophyta</taxon>
        <taxon>Tracheophyta</taxon>
        <taxon>Spermatophyta</taxon>
        <taxon>Magnoliopsida</taxon>
        <taxon>eudicotyledons</taxon>
        <taxon>Gunneridae</taxon>
        <taxon>Pentapetalae</taxon>
        <taxon>rosids</taxon>
        <taxon>malvids</taxon>
        <taxon>Brassicales</taxon>
        <taxon>Brassicaceae</taxon>
        <taxon>Cardamineae</taxon>
        <taxon>Cardamine</taxon>
    </lineage>
</organism>
<keyword evidence="5" id="KW-0934">Plastid</keyword>
<dbReference type="PANTHER" id="PTHR47578:SF1">
    <property type="entry name" value="THIOREDOXIN-LIKE PROTEIN CDSP32, CHLOROPLASTIC"/>
    <property type="match status" value="1"/>
</dbReference>
<dbReference type="PANTHER" id="PTHR47578">
    <property type="entry name" value="THIOREDOXIN-LIKE PROTEIN CDSP32, CHLOROPLASTIC"/>
    <property type="match status" value="1"/>
</dbReference>
<dbReference type="GO" id="GO:0009507">
    <property type="term" value="C:chloroplast"/>
    <property type="evidence" value="ECO:0007669"/>
    <property type="project" value="UniProtKB-SubCell"/>
</dbReference>
<evidence type="ECO:0000256" key="10">
    <source>
        <dbReference type="ARBA" id="ARBA00071978"/>
    </source>
</evidence>
<keyword evidence="8" id="KW-1015">Disulfide bond</keyword>
<keyword evidence="7" id="KW-0249">Electron transport</keyword>
<dbReference type="CDD" id="cd02985">
    <property type="entry name" value="TRX_CDSP32"/>
    <property type="match status" value="1"/>
</dbReference>
<proteinExistence type="inferred from homology"/>
<gene>
    <name evidence="13" type="ORF">V5N11_033371</name>
</gene>
<evidence type="ECO:0000256" key="3">
    <source>
        <dbReference type="ARBA" id="ARBA00022448"/>
    </source>
</evidence>
<dbReference type="Gene3D" id="3.40.30.10">
    <property type="entry name" value="Glutaredoxin"/>
    <property type="match status" value="2"/>
</dbReference>
<dbReference type="InterPro" id="IPR036249">
    <property type="entry name" value="Thioredoxin-like_sf"/>
</dbReference>
<evidence type="ECO:0000256" key="1">
    <source>
        <dbReference type="ARBA" id="ARBA00004229"/>
    </source>
</evidence>
<keyword evidence="14" id="KW-1185">Reference proteome</keyword>
<protein>
    <recommendedName>
        <fullName evidence="10">Thioredoxin-like protein CDSP32, chloroplastic</fullName>
    </recommendedName>
    <alternativeName>
        <fullName evidence="11">Chloroplastic drought-induced stress protein of 32 KDa</fullName>
    </alternativeName>
</protein>
<evidence type="ECO:0000256" key="4">
    <source>
        <dbReference type="ARBA" id="ARBA00022528"/>
    </source>
</evidence>
<evidence type="ECO:0000313" key="14">
    <source>
        <dbReference type="Proteomes" id="UP001558713"/>
    </source>
</evidence>
<comment type="subcellular location">
    <subcellularLocation>
        <location evidence="1">Plastid</location>
        <location evidence="1">Chloroplast</location>
    </subcellularLocation>
</comment>
<feature type="domain" description="Thioredoxin" evidence="12">
    <location>
        <begin position="208"/>
        <end position="287"/>
    </location>
</feature>
<comment type="similarity">
    <text evidence="2">Belongs to the thioredoxin family.</text>
</comment>
<keyword evidence="6" id="KW-0809">Transit peptide</keyword>
<dbReference type="Proteomes" id="UP001558713">
    <property type="component" value="Unassembled WGS sequence"/>
</dbReference>
<dbReference type="InterPro" id="IPR013766">
    <property type="entry name" value="Thioredoxin_domain"/>
</dbReference>
<keyword evidence="4" id="KW-0150">Chloroplast</keyword>
<name>A0ABD0Z5S5_CARAN</name>